<dbReference type="GO" id="GO:0046872">
    <property type="term" value="F:metal ion binding"/>
    <property type="evidence" value="ECO:0007669"/>
    <property type="project" value="InterPro"/>
</dbReference>
<dbReference type="GO" id="GO:0005524">
    <property type="term" value="F:ATP binding"/>
    <property type="evidence" value="ECO:0007669"/>
    <property type="project" value="InterPro"/>
</dbReference>
<reference evidence="3 4" key="1">
    <citation type="submission" date="2018-03" db="EMBL/GenBank/DDBJ databases">
        <title>Mesoflavibacter sp. HG37 and Mesoflavibacter sp. HG96 sp.nov., two marine bacteria isolated from seawater of Western Pacific Ocean.</title>
        <authorList>
            <person name="Cheng H."/>
            <person name="Wu Y.-H."/>
            <person name="Guo L.-L."/>
            <person name="Xu X.-W."/>
        </authorList>
    </citation>
    <scope>NUCLEOTIDE SEQUENCE [LARGE SCALE GENOMIC DNA]</scope>
    <source>
        <strain evidence="3 4">KCTC 32269</strain>
    </source>
</reference>
<dbReference type="InterPro" id="IPR048764">
    <property type="entry name" value="PylC_N"/>
</dbReference>
<feature type="domain" description="ATP-grasp fold PylC-type" evidence="1">
    <location>
        <begin position="112"/>
        <end position="263"/>
    </location>
</feature>
<name>A0A2T1N5V8_9FLAO</name>
<dbReference type="InterPro" id="IPR003806">
    <property type="entry name" value="ATP-grasp_PylC-type"/>
</dbReference>
<dbReference type="OrthoDB" id="650389at2"/>
<dbReference type="RefSeq" id="WP_106464274.1">
    <property type="nucleotide sequence ID" value="NZ_PXOQ01000015.1"/>
</dbReference>
<protein>
    <submittedName>
        <fullName evidence="3">Uncharacterized protein</fullName>
    </submittedName>
</protein>
<dbReference type="Gene3D" id="3.40.50.20">
    <property type="match status" value="1"/>
</dbReference>
<sequence length="326" mass="37100">MDEKRVLVTGIGGNVGQGIIRNIKATSYNIKVIGTNIEDFSAGNHLCDVFYKVPYAYESDYVSFINCIVNQENIDLIIPSTDYEVYYLSLNKSKISCNVVVSSVETTSNYLDKYNTFLHHKAHQIPFGNSYLPSAYKHQFKDCIVKPRKGRGSRGLQINPKSLTHFSDDEYMVQELHKGKEITTAFYVTKKNELHGFISLERMLENGTTTNCKVVMTYDDALKKILQKIINAGQFFGSANLQSIVNQDGDIIPFEINCRISGTNSIRANFGFEDVKYTLQEYLYFEAPDTPQIKKGVATRILMDVIYKDQEDFAQVQDANTKHFIY</sequence>
<organism evidence="3 4">
    <name type="scientific">Aurantibacter aestuarii</name>
    <dbReference type="NCBI Taxonomy" id="1266046"/>
    <lineage>
        <taxon>Bacteria</taxon>
        <taxon>Pseudomonadati</taxon>
        <taxon>Bacteroidota</taxon>
        <taxon>Flavobacteriia</taxon>
        <taxon>Flavobacteriales</taxon>
        <taxon>Flavobacteriaceae</taxon>
        <taxon>Aurantibacter</taxon>
    </lineage>
</organism>
<keyword evidence="4" id="KW-1185">Reference proteome</keyword>
<proteinExistence type="predicted"/>
<dbReference type="Proteomes" id="UP000238426">
    <property type="component" value="Unassembled WGS sequence"/>
</dbReference>
<dbReference type="EMBL" id="PXOQ01000015">
    <property type="protein sequence ID" value="PSG86536.1"/>
    <property type="molecule type" value="Genomic_DNA"/>
</dbReference>
<evidence type="ECO:0000259" key="1">
    <source>
        <dbReference type="Pfam" id="PF02655"/>
    </source>
</evidence>
<accession>A0A2T1N5V8</accession>
<comment type="caution">
    <text evidence="3">The sequence shown here is derived from an EMBL/GenBank/DDBJ whole genome shotgun (WGS) entry which is preliminary data.</text>
</comment>
<evidence type="ECO:0000259" key="2">
    <source>
        <dbReference type="Pfam" id="PF21360"/>
    </source>
</evidence>
<feature type="domain" description="PylC N-terminal" evidence="2">
    <location>
        <begin position="7"/>
        <end position="95"/>
    </location>
</feature>
<dbReference type="AlphaFoldDB" id="A0A2T1N5V8"/>
<dbReference type="Pfam" id="PF21360">
    <property type="entry name" value="PylC-like_N"/>
    <property type="match status" value="1"/>
</dbReference>
<evidence type="ECO:0000313" key="3">
    <source>
        <dbReference type="EMBL" id="PSG86536.1"/>
    </source>
</evidence>
<dbReference type="Pfam" id="PF02655">
    <property type="entry name" value="ATP-grasp_3"/>
    <property type="match status" value="1"/>
</dbReference>
<gene>
    <name evidence="3" type="ORF">C7H52_12695</name>
</gene>
<evidence type="ECO:0000313" key="4">
    <source>
        <dbReference type="Proteomes" id="UP000238426"/>
    </source>
</evidence>
<dbReference type="Gene3D" id="3.30.470.20">
    <property type="entry name" value="ATP-grasp fold, B domain"/>
    <property type="match status" value="1"/>
</dbReference>
<dbReference type="SUPFAM" id="SSF56059">
    <property type="entry name" value="Glutathione synthetase ATP-binding domain-like"/>
    <property type="match status" value="1"/>
</dbReference>